<feature type="domain" description="PAC" evidence="3">
    <location>
        <begin position="324"/>
        <end position="376"/>
    </location>
</feature>
<feature type="domain" description="PAS" evidence="2">
    <location>
        <begin position="125"/>
        <end position="196"/>
    </location>
</feature>
<dbReference type="Proteomes" id="UP000515947">
    <property type="component" value="Chromosome"/>
</dbReference>
<dbReference type="InterPro" id="IPR013655">
    <property type="entry name" value="PAS_fold_3"/>
</dbReference>
<dbReference type="Pfam" id="PF00989">
    <property type="entry name" value="PAS"/>
    <property type="match status" value="2"/>
</dbReference>
<dbReference type="Pfam" id="PF00990">
    <property type="entry name" value="GGDEF"/>
    <property type="match status" value="1"/>
</dbReference>
<dbReference type="PROSITE" id="PS50887">
    <property type="entry name" value="GGDEF"/>
    <property type="match status" value="1"/>
</dbReference>
<accession>A0A7G9RD71</accession>
<proteinExistence type="predicted"/>
<dbReference type="SMART" id="SM00086">
    <property type="entry name" value="PAC"/>
    <property type="match status" value="3"/>
</dbReference>
<evidence type="ECO:0000256" key="1">
    <source>
        <dbReference type="SAM" id="MobiDB-lite"/>
    </source>
</evidence>
<dbReference type="InterPro" id="IPR000014">
    <property type="entry name" value="PAS"/>
</dbReference>
<dbReference type="SUPFAM" id="SSF55073">
    <property type="entry name" value="Nucleotide cyclase"/>
    <property type="match status" value="1"/>
</dbReference>
<dbReference type="SUPFAM" id="SSF141868">
    <property type="entry name" value="EAL domain-like"/>
    <property type="match status" value="1"/>
</dbReference>
<evidence type="ECO:0000259" key="4">
    <source>
        <dbReference type="PROSITE" id="PS50883"/>
    </source>
</evidence>
<dbReference type="Pfam" id="PF00563">
    <property type="entry name" value="EAL"/>
    <property type="match status" value="1"/>
</dbReference>
<dbReference type="CDD" id="cd00130">
    <property type="entry name" value="PAS"/>
    <property type="match status" value="3"/>
</dbReference>
<evidence type="ECO:0000259" key="5">
    <source>
        <dbReference type="PROSITE" id="PS50887"/>
    </source>
</evidence>
<dbReference type="Pfam" id="PF08447">
    <property type="entry name" value="PAS_3"/>
    <property type="match status" value="1"/>
</dbReference>
<sequence>MGLIGAIDSLPDALMVLDTRGFVSWASSATSEVLGWHPSELVGRPVAVVALEENVEQQQQLLEEVRRTGRAVTFSAQRRRADGEVVEVSISASPVRDSATGDFIGTCASVRRAAQETRLQTQLAQQDSLSLALSRRSSDVALIAGPDTEITFVSPSMVDVLGFTPDELVGSKGISLVHDDDLAAVEAFVGRVVSCPGAVERMTFRVTDSRGEWRWIEETLTNCFDVSSVQGLVANVRDVTSEVEARAALTASERRYRTIVETAQEGVLVLDHDTRVLFANRKAAAIFGHPRTKMHRRKLTEFVDSAAAAELQQRVASRAQTGHERYEITYLHPDGGARIFEIAASPISLNAEGATGSLAMISDVTGARRVESELQHRSLHDTLTGLPNRALLNDRLSMALSRQEQGPGHASVAVLSIDLDGFKLINDVHGHEFGDAILIEVAHRLRVASRPVDTVARLGADEFVIVAEGVGVDAAAALAEHLRKSLLEPIVIDDAAVYVDASIGVALAPPQSPSSLLRSADAAMYQAKAHGRGRVHVYDASCDNGTDTARRLQVANALREALDADQLTLGYQPIVDLAHGGVVAVEALLRWQHPDLGRVPPPKSSPPPMRPAWRSDSTGASCNAPVPTWRTCGTAASGRASPWR</sequence>
<dbReference type="InterPro" id="IPR013767">
    <property type="entry name" value="PAS_fold"/>
</dbReference>
<dbReference type="InterPro" id="IPR043128">
    <property type="entry name" value="Rev_trsase/Diguanyl_cyclase"/>
</dbReference>
<keyword evidence="7" id="KW-1185">Reference proteome</keyword>
<dbReference type="PROSITE" id="PS50113">
    <property type="entry name" value="PAC"/>
    <property type="match status" value="1"/>
</dbReference>
<dbReference type="InterPro" id="IPR052155">
    <property type="entry name" value="Biofilm_reg_signaling"/>
</dbReference>
<feature type="domain" description="PAS" evidence="2">
    <location>
        <begin position="1"/>
        <end position="69"/>
    </location>
</feature>
<evidence type="ECO:0000313" key="6">
    <source>
        <dbReference type="EMBL" id="QNN53546.1"/>
    </source>
</evidence>
<dbReference type="SUPFAM" id="SSF55785">
    <property type="entry name" value="PYP-like sensor domain (PAS domain)"/>
    <property type="match status" value="3"/>
</dbReference>
<evidence type="ECO:0000313" key="7">
    <source>
        <dbReference type="Proteomes" id="UP000515947"/>
    </source>
</evidence>
<dbReference type="PROSITE" id="PS50883">
    <property type="entry name" value="EAL"/>
    <property type="match status" value="1"/>
</dbReference>
<dbReference type="EMBL" id="CP060713">
    <property type="protein sequence ID" value="QNN53546.1"/>
    <property type="molecule type" value="Genomic_DNA"/>
</dbReference>
<feature type="domain" description="PAS" evidence="2">
    <location>
        <begin position="252"/>
        <end position="322"/>
    </location>
</feature>
<dbReference type="NCBIfam" id="TIGR00254">
    <property type="entry name" value="GGDEF"/>
    <property type="match status" value="1"/>
</dbReference>
<dbReference type="InterPro" id="IPR000700">
    <property type="entry name" value="PAS-assoc_C"/>
</dbReference>
<name>A0A7G9RD71_9ACTN</name>
<dbReference type="InterPro" id="IPR000160">
    <property type="entry name" value="GGDEF_dom"/>
</dbReference>
<dbReference type="InterPro" id="IPR001633">
    <property type="entry name" value="EAL_dom"/>
</dbReference>
<dbReference type="KEGG" id="nmes:H9L09_03695"/>
<dbReference type="InterPro" id="IPR029787">
    <property type="entry name" value="Nucleotide_cyclase"/>
</dbReference>
<dbReference type="InterPro" id="IPR035965">
    <property type="entry name" value="PAS-like_dom_sf"/>
</dbReference>
<dbReference type="PANTHER" id="PTHR44757:SF2">
    <property type="entry name" value="BIOFILM ARCHITECTURE MAINTENANCE PROTEIN MBAA"/>
    <property type="match status" value="1"/>
</dbReference>
<dbReference type="Gene3D" id="3.20.20.450">
    <property type="entry name" value="EAL domain"/>
    <property type="match status" value="1"/>
</dbReference>
<dbReference type="InterPro" id="IPR035919">
    <property type="entry name" value="EAL_sf"/>
</dbReference>
<dbReference type="Gene3D" id="3.30.70.270">
    <property type="match status" value="1"/>
</dbReference>
<reference evidence="6 7" key="1">
    <citation type="submission" date="2020-08" db="EMBL/GenBank/DDBJ databases">
        <title>Genome sequence of Nocardioides mesophilus KACC 16243T.</title>
        <authorList>
            <person name="Hyun D.-W."/>
            <person name="Bae J.-W."/>
        </authorList>
    </citation>
    <scope>NUCLEOTIDE SEQUENCE [LARGE SCALE GENOMIC DNA]</scope>
    <source>
        <strain evidence="6 7">KACC 16243</strain>
    </source>
</reference>
<evidence type="ECO:0000259" key="2">
    <source>
        <dbReference type="PROSITE" id="PS50112"/>
    </source>
</evidence>
<evidence type="ECO:0000259" key="3">
    <source>
        <dbReference type="PROSITE" id="PS50113"/>
    </source>
</evidence>
<feature type="region of interest" description="Disordered" evidence="1">
    <location>
        <begin position="596"/>
        <end position="626"/>
    </location>
</feature>
<dbReference type="GO" id="GO:0006355">
    <property type="term" value="P:regulation of DNA-templated transcription"/>
    <property type="evidence" value="ECO:0007669"/>
    <property type="project" value="InterPro"/>
</dbReference>
<gene>
    <name evidence="6" type="ORF">H9L09_03695</name>
</gene>
<dbReference type="PROSITE" id="PS50112">
    <property type="entry name" value="PAS"/>
    <property type="match status" value="3"/>
</dbReference>
<dbReference type="AlphaFoldDB" id="A0A7G9RD71"/>
<dbReference type="Gene3D" id="3.30.450.20">
    <property type="entry name" value="PAS domain"/>
    <property type="match status" value="3"/>
</dbReference>
<feature type="domain" description="EAL" evidence="4">
    <location>
        <begin position="551"/>
        <end position="644"/>
    </location>
</feature>
<dbReference type="PANTHER" id="PTHR44757">
    <property type="entry name" value="DIGUANYLATE CYCLASE DGCP"/>
    <property type="match status" value="1"/>
</dbReference>
<organism evidence="6 7">
    <name type="scientific">Nocardioides mesophilus</name>
    <dbReference type="NCBI Taxonomy" id="433659"/>
    <lineage>
        <taxon>Bacteria</taxon>
        <taxon>Bacillati</taxon>
        <taxon>Actinomycetota</taxon>
        <taxon>Actinomycetes</taxon>
        <taxon>Propionibacteriales</taxon>
        <taxon>Nocardioidaceae</taxon>
        <taxon>Nocardioides</taxon>
    </lineage>
</organism>
<dbReference type="InterPro" id="IPR001610">
    <property type="entry name" value="PAC"/>
</dbReference>
<feature type="compositionally biased region" description="Pro residues" evidence="1">
    <location>
        <begin position="599"/>
        <end position="610"/>
    </location>
</feature>
<dbReference type="SMART" id="SM00091">
    <property type="entry name" value="PAS"/>
    <property type="match status" value="3"/>
</dbReference>
<protein>
    <submittedName>
        <fullName evidence="6">PAS domain S-box protein</fullName>
    </submittedName>
</protein>
<dbReference type="NCBIfam" id="TIGR00229">
    <property type="entry name" value="sensory_box"/>
    <property type="match status" value="3"/>
</dbReference>
<dbReference type="CDD" id="cd01949">
    <property type="entry name" value="GGDEF"/>
    <property type="match status" value="1"/>
</dbReference>
<feature type="domain" description="GGDEF" evidence="5">
    <location>
        <begin position="410"/>
        <end position="540"/>
    </location>
</feature>
<dbReference type="SMART" id="SM00267">
    <property type="entry name" value="GGDEF"/>
    <property type="match status" value="1"/>
</dbReference>